<evidence type="ECO:0000313" key="10">
    <source>
        <dbReference type="Proteomes" id="UP000290253"/>
    </source>
</evidence>
<evidence type="ECO:0000256" key="1">
    <source>
        <dbReference type="ARBA" id="ARBA00010641"/>
    </source>
</evidence>
<dbReference type="GO" id="GO:0003677">
    <property type="term" value="F:DNA binding"/>
    <property type="evidence" value="ECO:0007669"/>
    <property type="project" value="UniProtKB-KW"/>
</dbReference>
<feature type="region of interest" description="Disordered" evidence="6">
    <location>
        <begin position="64"/>
        <end position="93"/>
    </location>
</feature>
<proteinExistence type="inferred from homology"/>
<evidence type="ECO:0000256" key="6">
    <source>
        <dbReference type="SAM" id="MobiDB-lite"/>
    </source>
</evidence>
<keyword evidence="3" id="KW-0731">Sigma factor</keyword>
<feature type="region of interest" description="Disordered" evidence="6">
    <location>
        <begin position="151"/>
        <end position="171"/>
    </location>
</feature>
<dbReference type="GO" id="GO:0016987">
    <property type="term" value="F:sigma factor activity"/>
    <property type="evidence" value="ECO:0007669"/>
    <property type="project" value="UniProtKB-KW"/>
</dbReference>
<comment type="similarity">
    <text evidence="1">Belongs to the sigma-70 factor family. ECF subfamily.</text>
</comment>
<dbReference type="InterPro" id="IPR036388">
    <property type="entry name" value="WH-like_DNA-bd_sf"/>
</dbReference>
<evidence type="ECO:0000256" key="4">
    <source>
        <dbReference type="ARBA" id="ARBA00023125"/>
    </source>
</evidence>
<dbReference type="Proteomes" id="UP000290253">
    <property type="component" value="Unassembled WGS sequence"/>
</dbReference>
<dbReference type="InterPro" id="IPR013325">
    <property type="entry name" value="RNA_pol_sigma_r2"/>
</dbReference>
<dbReference type="PANTHER" id="PTHR43133:SF8">
    <property type="entry name" value="RNA POLYMERASE SIGMA FACTOR HI_1459-RELATED"/>
    <property type="match status" value="1"/>
</dbReference>
<dbReference type="Pfam" id="PF04542">
    <property type="entry name" value="Sigma70_r2"/>
    <property type="match status" value="1"/>
</dbReference>
<dbReference type="Gene3D" id="1.10.1740.10">
    <property type="match status" value="1"/>
</dbReference>
<keyword evidence="10" id="KW-1185">Reference proteome</keyword>
<dbReference type="SUPFAM" id="SSF88946">
    <property type="entry name" value="Sigma2 domain of RNA polymerase sigma factors"/>
    <property type="match status" value="1"/>
</dbReference>
<dbReference type="InterPro" id="IPR039425">
    <property type="entry name" value="RNA_pol_sigma-70-like"/>
</dbReference>
<dbReference type="SUPFAM" id="SSF88659">
    <property type="entry name" value="Sigma3 and sigma4 domains of RNA polymerase sigma factors"/>
    <property type="match status" value="1"/>
</dbReference>
<name>A0A4V1NW10_9BACT</name>
<evidence type="ECO:0000256" key="2">
    <source>
        <dbReference type="ARBA" id="ARBA00023015"/>
    </source>
</evidence>
<accession>A0A4V1NW10</accession>
<dbReference type="InterPro" id="IPR013249">
    <property type="entry name" value="RNA_pol_sigma70_r4_t2"/>
</dbReference>
<dbReference type="InterPro" id="IPR014284">
    <property type="entry name" value="RNA_pol_sigma-70_dom"/>
</dbReference>
<dbReference type="CDD" id="cd06171">
    <property type="entry name" value="Sigma70_r4"/>
    <property type="match status" value="1"/>
</dbReference>
<dbReference type="Pfam" id="PF08281">
    <property type="entry name" value="Sigma70_r4_2"/>
    <property type="match status" value="1"/>
</dbReference>
<comment type="caution">
    <text evidence="9">The sequence shown here is derived from an EMBL/GenBank/DDBJ whole genome shotgun (WGS) entry which is preliminary data.</text>
</comment>
<dbReference type="NCBIfam" id="TIGR02937">
    <property type="entry name" value="sigma70-ECF"/>
    <property type="match status" value="1"/>
</dbReference>
<protein>
    <submittedName>
        <fullName evidence="9">RNA polymerase sigma factor</fullName>
    </submittedName>
</protein>
<dbReference type="GO" id="GO:0006352">
    <property type="term" value="P:DNA-templated transcription initiation"/>
    <property type="evidence" value="ECO:0007669"/>
    <property type="project" value="InterPro"/>
</dbReference>
<dbReference type="InterPro" id="IPR007627">
    <property type="entry name" value="RNA_pol_sigma70_r2"/>
</dbReference>
<dbReference type="EMBL" id="SDMK01000001">
    <property type="protein sequence ID" value="RXS97792.1"/>
    <property type="molecule type" value="Genomic_DNA"/>
</dbReference>
<keyword evidence="5" id="KW-0804">Transcription</keyword>
<evidence type="ECO:0000259" key="7">
    <source>
        <dbReference type="Pfam" id="PF04542"/>
    </source>
</evidence>
<sequence length="171" mass="19527">MMLEHQSMVFSIALRVVTDRGVAEEVAQDVFLELHAQLPELESPEHVLFWLRRVTTHRSIDALRRRKSRPETPMDWNELPEIPDTSAAEDDEGLSSRLQQLVASLPAIPRSVVVLRYQEEMSPEQIAAALQMPVATVKSHLQRSLRLLREKAARSAPRQKPWVGPLERQAQ</sequence>
<organism evidence="9 10">
    <name type="scientific">Silvibacterium dinghuense</name>
    <dbReference type="NCBI Taxonomy" id="1560006"/>
    <lineage>
        <taxon>Bacteria</taxon>
        <taxon>Pseudomonadati</taxon>
        <taxon>Acidobacteriota</taxon>
        <taxon>Terriglobia</taxon>
        <taxon>Terriglobales</taxon>
        <taxon>Acidobacteriaceae</taxon>
        <taxon>Silvibacterium</taxon>
    </lineage>
</organism>
<dbReference type="OrthoDB" id="9795666at2"/>
<feature type="domain" description="RNA polymerase sigma-70 region 2" evidence="7">
    <location>
        <begin position="3"/>
        <end position="68"/>
    </location>
</feature>
<keyword evidence="2" id="KW-0805">Transcription regulation</keyword>
<evidence type="ECO:0000259" key="8">
    <source>
        <dbReference type="Pfam" id="PF08281"/>
    </source>
</evidence>
<dbReference type="PANTHER" id="PTHR43133">
    <property type="entry name" value="RNA POLYMERASE ECF-TYPE SIGMA FACTO"/>
    <property type="match status" value="1"/>
</dbReference>
<dbReference type="InterPro" id="IPR013324">
    <property type="entry name" value="RNA_pol_sigma_r3/r4-like"/>
</dbReference>
<dbReference type="Gene3D" id="1.10.10.10">
    <property type="entry name" value="Winged helix-like DNA-binding domain superfamily/Winged helix DNA-binding domain"/>
    <property type="match status" value="1"/>
</dbReference>
<dbReference type="AlphaFoldDB" id="A0A4V1NW10"/>
<evidence type="ECO:0000313" key="9">
    <source>
        <dbReference type="EMBL" id="RXS97792.1"/>
    </source>
</evidence>
<gene>
    <name evidence="9" type="ORF">ESZ00_08000</name>
</gene>
<keyword evidence="4" id="KW-0238">DNA-binding</keyword>
<evidence type="ECO:0000256" key="5">
    <source>
        <dbReference type="ARBA" id="ARBA00023163"/>
    </source>
</evidence>
<reference evidence="9 10" key="1">
    <citation type="journal article" date="2016" name="Int. J. Syst. Evol. Microbiol.">
        <title>Acidipila dinghuensis sp. nov., an acidobacterium isolated from forest soil.</title>
        <authorList>
            <person name="Jiang Y.W."/>
            <person name="Wang J."/>
            <person name="Chen M.H."/>
            <person name="Lv Y.Y."/>
            <person name="Qiu L.H."/>
        </authorList>
    </citation>
    <scope>NUCLEOTIDE SEQUENCE [LARGE SCALE GENOMIC DNA]</scope>
    <source>
        <strain evidence="9 10">DHOF10</strain>
    </source>
</reference>
<feature type="domain" description="RNA polymerase sigma factor 70 region 4 type 2" evidence="8">
    <location>
        <begin position="97"/>
        <end position="148"/>
    </location>
</feature>
<evidence type="ECO:0000256" key="3">
    <source>
        <dbReference type="ARBA" id="ARBA00023082"/>
    </source>
</evidence>